<comment type="function">
    <text evidence="9">Part of the tripartite ATP-independent periplasmic (TRAP) transport system.</text>
</comment>
<name>A0A4R6E253_9RHOO</name>
<keyword evidence="7 9" id="KW-0472">Membrane</keyword>
<feature type="transmembrane region" description="Helical" evidence="9">
    <location>
        <begin position="20"/>
        <end position="41"/>
    </location>
</feature>
<dbReference type="GO" id="GO:0015740">
    <property type="term" value="P:C4-dicarboxylate transport"/>
    <property type="evidence" value="ECO:0007669"/>
    <property type="project" value="TreeGrafter"/>
</dbReference>
<dbReference type="OrthoDB" id="9815614at2"/>
<dbReference type="GO" id="GO:0022857">
    <property type="term" value="F:transmembrane transporter activity"/>
    <property type="evidence" value="ECO:0007669"/>
    <property type="project" value="UniProtKB-UniRule"/>
</dbReference>
<evidence type="ECO:0000256" key="4">
    <source>
        <dbReference type="ARBA" id="ARBA00022519"/>
    </source>
</evidence>
<comment type="subcellular location">
    <subcellularLocation>
        <location evidence="1 9">Cell inner membrane</location>
        <topology evidence="1 9">Multi-pass membrane protein</topology>
    </subcellularLocation>
</comment>
<sequence length="167" mass="18277">MFIHALIQSLDRALASVERLVAIALTAALTAIMIAQVILRYFFNAPLFWAEEIAVQLLVFITLIGLSLLVHGGQLVTIDFLPRALGPRGRGLLAVVLGLGFLVLLAFIAKLGWDWVMRADVRLELGATTQLPRWYNYALLPGAMLAMAFHQFAAVLRQVRGLAGARA</sequence>
<keyword evidence="6 9" id="KW-1133">Transmembrane helix</keyword>
<evidence type="ECO:0000256" key="2">
    <source>
        <dbReference type="ARBA" id="ARBA00022448"/>
    </source>
</evidence>
<evidence type="ECO:0000259" key="10">
    <source>
        <dbReference type="Pfam" id="PF04290"/>
    </source>
</evidence>
<evidence type="ECO:0000256" key="1">
    <source>
        <dbReference type="ARBA" id="ARBA00004429"/>
    </source>
</evidence>
<feature type="transmembrane region" description="Helical" evidence="9">
    <location>
        <begin position="91"/>
        <end position="113"/>
    </location>
</feature>
<dbReference type="PANTHER" id="PTHR35011:SF2">
    <property type="entry name" value="2,3-DIKETO-L-GULONATE TRAP TRANSPORTER SMALL PERMEASE PROTEIN YIAM"/>
    <property type="match status" value="1"/>
</dbReference>
<protein>
    <recommendedName>
        <fullName evidence="9">TRAP transporter small permease protein</fullName>
    </recommendedName>
</protein>
<dbReference type="AlphaFoldDB" id="A0A4R6E253"/>
<evidence type="ECO:0000256" key="5">
    <source>
        <dbReference type="ARBA" id="ARBA00022692"/>
    </source>
</evidence>
<keyword evidence="12" id="KW-1185">Reference proteome</keyword>
<dbReference type="InterPro" id="IPR007387">
    <property type="entry name" value="TRAP_DctQ"/>
</dbReference>
<dbReference type="Pfam" id="PF04290">
    <property type="entry name" value="DctQ"/>
    <property type="match status" value="1"/>
</dbReference>
<reference evidence="11 12" key="1">
    <citation type="submission" date="2019-03" db="EMBL/GenBank/DDBJ databases">
        <title>Genomic Encyclopedia of Type Strains, Phase IV (KMG-IV): sequencing the most valuable type-strain genomes for metagenomic binning, comparative biology and taxonomic classification.</title>
        <authorList>
            <person name="Goeker M."/>
        </authorList>
    </citation>
    <scope>NUCLEOTIDE SEQUENCE [LARGE SCALE GENOMIC DNA]</scope>
    <source>
        <strain evidence="11 12">DSM 12121</strain>
    </source>
</reference>
<feature type="transmembrane region" description="Helical" evidence="9">
    <location>
        <begin position="133"/>
        <end position="156"/>
    </location>
</feature>
<evidence type="ECO:0000313" key="12">
    <source>
        <dbReference type="Proteomes" id="UP000295129"/>
    </source>
</evidence>
<evidence type="ECO:0000256" key="9">
    <source>
        <dbReference type="RuleBase" id="RU369079"/>
    </source>
</evidence>
<dbReference type="PANTHER" id="PTHR35011">
    <property type="entry name" value="2,3-DIKETO-L-GULONATE TRAP TRANSPORTER SMALL PERMEASE PROTEIN YIAM"/>
    <property type="match status" value="1"/>
</dbReference>
<organism evidence="11 12">
    <name type="scientific">Azoarcus indigens</name>
    <dbReference type="NCBI Taxonomy" id="29545"/>
    <lineage>
        <taxon>Bacteria</taxon>
        <taxon>Pseudomonadati</taxon>
        <taxon>Pseudomonadota</taxon>
        <taxon>Betaproteobacteria</taxon>
        <taxon>Rhodocyclales</taxon>
        <taxon>Zoogloeaceae</taxon>
        <taxon>Azoarcus</taxon>
    </lineage>
</organism>
<gene>
    <name evidence="11" type="ORF">C7389_108112</name>
</gene>
<proteinExistence type="inferred from homology"/>
<keyword evidence="2 9" id="KW-0813">Transport</keyword>
<keyword evidence="4 9" id="KW-0997">Cell inner membrane</keyword>
<comment type="caution">
    <text evidence="11">The sequence shown here is derived from an EMBL/GenBank/DDBJ whole genome shotgun (WGS) entry which is preliminary data.</text>
</comment>
<evidence type="ECO:0000256" key="8">
    <source>
        <dbReference type="ARBA" id="ARBA00038436"/>
    </source>
</evidence>
<dbReference type="RefSeq" id="WP_133591311.1">
    <property type="nucleotide sequence ID" value="NZ_SNVV01000008.1"/>
</dbReference>
<dbReference type="EMBL" id="SNVV01000008">
    <property type="protein sequence ID" value="TDN50868.1"/>
    <property type="molecule type" value="Genomic_DNA"/>
</dbReference>
<keyword evidence="3" id="KW-1003">Cell membrane</keyword>
<evidence type="ECO:0000256" key="3">
    <source>
        <dbReference type="ARBA" id="ARBA00022475"/>
    </source>
</evidence>
<feature type="transmembrane region" description="Helical" evidence="9">
    <location>
        <begin position="53"/>
        <end position="70"/>
    </location>
</feature>
<accession>A0A4R6E253</accession>
<comment type="similarity">
    <text evidence="8 9">Belongs to the TRAP transporter small permease family.</text>
</comment>
<dbReference type="GO" id="GO:0005886">
    <property type="term" value="C:plasma membrane"/>
    <property type="evidence" value="ECO:0007669"/>
    <property type="project" value="UniProtKB-SubCell"/>
</dbReference>
<dbReference type="Proteomes" id="UP000295129">
    <property type="component" value="Unassembled WGS sequence"/>
</dbReference>
<comment type="subunit">
    <text evidence="9">The complex comprises the extracytoplasmic solute receptor protein and the two transmembrane proteins.</text>
</comment>
<feature type="domain" description="Tripartite ATP-independent periplasmic transporters DctQ component" evidence="10">
    <location>
        <begin position="29"/>
        <end position="160"/>
    </location>
</feature>
<evidence type="ECO:0000313" key="11">
    <source>
        <dbReference type="EMBL" id="TDN50868.1"/>
    </source>
</evidence>
<evidence type="ECO:0000256" key="6">
    <source>
        <dbReference type="ARBA" id="ARBA00022989"/>
    </source>
</evidence>
<keyword evidence="5 9" id="KW-0812">Transmembrane</keyword>
<evidence type="ECO:0000256" key="7">
    <source>
        <dbReference type="ARBA" id="ARBA00023136"/>
    </source>
</evidence>
<dbReference type="InterPro" id="IPR055348">
    <property type="entry name" value="DctQ"/>
</dbReference>